<evidence type="ECO:0000313" key="3">
    <source>
        <dbReference type="Proteomes" id="UP000316649"/>
    </source>
</evidence>
<keyword evidence="3" id="KW-1185">Reference proteome</keyword>
<dbReference type="SUPFAM" id="SSF56024">
    <property type="entry name" value="Phospholipase D/nuclease"/>
    <property type="match status" value="2"/>
</dbReference>
<dbReference type="EMBL" id="VMNH01000004">
    <property type="protein sequence ID" value="TVO77884.1"/>
    <property type="molecule type" value="Genomic_DNA"/>
</dbReference>
<dbReference type="Proteomes" id="UP000316649">
    <property type="component" value="Unassembled WGS sequence"/>
</dbReference>
<sequence length="493" mass="55220">MNRLAKQHVSLIALLCLFVPLLNQASTLEYLALQGQAHPGKSGIIVLEQGEQALLNRALLTDQAQSSIEVQYFIWSSDNVGTLASEALLRAAERGVTVRIIVDDFLIDAEPETLLSLAAHPNIHIRIYNPRHSVGVSLWERLWGFVTDFRASNQRMHDKSVIFDGTAAITGGRNMADEYYDYDHAYNFRDRDVLLTGSVVKAMSKSFQRFWNDPLTVPVEQLLIDEFKTLKESQVSDYQSWLHAYAEDQENFAPEVRLALQTMQQQFDDSMTLLRWGDIQFISDLPGKNAGTDGLGGGGATTSALIDLLSRAQKSITLQSPYLVIPEGGLTLFTDLIDRGVKIRIVTNSLSSTDNLQAFSGYHKQRKQLLASGIEIYEFRPDATVARKLMQRSVALPNKMPVFAIHAKSLVIDNQTAYVGTFNLDPRSTHLNTEVGVVIRDADIVQQISESITQDMAPENSWLAGRDDADIEANLLKRIKLWFWKLFPLDPIL</sequence>
<dbReference type="SMART" id="SM00155">
    <property type="entry name" value="PLDc"/>
    <property type="match status" value="2"/>
</dbReference>
<accession>A0A557SKE5</accession>
<dbReference type="PANTHER" id="PTHR21248:SF12">
    <property type="entry name" value="CARDIOLIPIN SYNTHASE C"/>
    <property type="match status" value="1"/>
</dbReference>
<dbReference type="PROSITE" id="PS50035">
    <property type="entry name" value="PLD"/>
    <property type="match status" value="2"/>
</dbReference>
<dbReference type="PANTHER" id="PTHR21248">
    <property type="entry name" value="CARDIOLIPIN SYNTHASE"/>
    <property type="match status" value="1"/>
</dbReference>
<dbReference type="AlphaFoldDB" id="A0A557SKE5"/>
<dbReference type="OrthoDB" id="9814092at2"/>
<proteinExistence type="predicted"/>
<dbReference type="Gene3D" id="3.30.870.10">
    <property type="entry name" value="Endonuclease Chain A"/>
    <property type="match status" value="2"/>
</dbReference>
<evidence type="ECO:0000313" key="2">
    <source>
        <dbReference type="EMBL" id="TVO77884.1"/>
    </source>
</evidence>
<organism evidence="2 3">
    <name type="scientific">Sedimenticola selenatireducens</name>
    <dbReference type="NCBI Taxonomy" id="191960"/>
    <lineage>
        <taxon>Bacteria</taxon>
        <taxon>Pseudomonadati</taxon>
        <taxon>Pseudomonadota</taxon>
        <taxon>Gammaproteobacteria</taxon>
        <taxon>Chromatiales</taxon>
        <taxon>Sedimenticolaceae</taxon>
        <taxon>Sedimenticola</taxon>
    </lineage>
</organism>
<dbReference type="CDD" id="cd09113">
    <property type="entry name" value="PLDc_ymdC_like_2"/>
    <property type="match status" value="1"/>
</dbReference>
<gene>
    <name evidence="2" type="ORF">FHP88_03550</name>
</gene>
<name>A0A557SKE5_9GAMM</name>
<dbReference type="CDD" id="cd09111">
    <property type="entry name" value="PLDc_ymdC_like_1"/>
    <property type="match status" value="1"/>
</dbReference>
<feature type="domain" description="PLD phosphodiesterase" evidence="1">
    <location>
        <begin position="152"/>
        <end position="179"/>
    </location>
</feature>
<reference evidence="2 3" key="1">
    <citation type="submission" date="2019-07" db="EMBL/GenBank/DDBJ databases">
        <title>The pathways for chlorine oxyanion respiration interact through the shared metabolite chlorate.</title>
        <authorList>
            <person name="Barnum T.P."/>
            <person name="Cheng Y."/>
            <person name="Hill K.A."/>
            <person name="Lucas L.N."/>
            <person name="Carlson H.K."/>
            <person name="Coates J.D."/>
        </authorList>
    </citation>
    <scope>NUCLEOTIDE SEQUENCE [LARGE SCALE GENOMIC DNA]</scope>
    <source>
        <strain evidence="2 3">BK-1</strain>
    </source>
</reference>
<feature type="domain" description="PLD phosphodiesterase" evidence="1">
    <location>
        <begin position="401"/>
        <end position="428"/>
    </location>
</feature>
<dbReference type="InterPro" id="IPR001736">
    <property type="entry name" value="PLipase_D/transphosphatidylase"/>
</dbReference>
<dbReference type="InterPro" id="IPR025202">
    <property type="entry name" value="PLD-like_dom"/>
</dbReference>
<protein>
    <submittedName>
        <fullName evidence="2">Phospholipase D family protein</fullName>
    </submittedName>
</protein>
<dbReference type="RefSeq" id="WP_144357608.1">
    <property type="nucleotide sequence ID" value="NZ_VMNH01000004.1"/>
</dbReference>
<dbReference type="GO" id="GO:0030572">
    <property type="term" value="F:phosphatidyltransferase activity"/>
    <property type="evidence" value="ECO:0007669"/>
    <property type="project" value="UniProtKB-ARBA"/>
</dbReference>
<evidence type="ECO:0000259" key="1">
    <source>
        <dbReference type="PROSITE" id="PS50035"/>
    </source>
</evidence>
<comment type="caution">
    <text evidence="2">The sequence shown here is derived from an EMBL/GenBank/DDBJ whole genome shotgun (WGS) entry which is preliminary data.</text>
</comment>
<dbReference type="Pfam" id="PF13091">
    <property type="entry name" value="PLDc_2"/>
    <property type="match status" value="2"/>
</dbReference>
<dbReference type="GO" id="GO:0032049">
    <property type="term" value="P:cardiolipin biosynthetic process"/>
    <property type="evidence" value="ECO:0007669"/>
    <property type="project" value="UniProtKB-ARBA"/>
</dbReference>